<evidence type="ECO:0000313" key="2">
    <source>
        <dbReference type="EMBL" id="OGY88787.1"/>
    </source>
</evidence>
<feature type="coiled-coil region" evidence="1">
    <location>
        <begin position="7"/>
        <end position="67"/>
    </location>
</feature>
<organism evidence="2 3">
    <name type="scientific">Candidatus Komeilibacteria bacterium RIFCSPLOWO2_01_FULL_45_10</name>
    <dbReference type="NCBI Taxonomy" id="1798550"/>
    <lineage>
        <taxon>Bacteria</taxon>
        <taxon>Candidatus Komeiliibacteriota</taxon>
    </lineage>
</organism>
<evidence type="ECO:0000313" key="3">
    <source>
        <dbReference type="Proteomes" id="UP000178849"/>
    </source>
</evidence>
<keyword evidence="1" id="KW-0175">Coiled coil</keyword>
<dbReference type="EMBL" id="MHKL01000039">
    <property type="protein sequence ID" value="OGY88787.1"/>
    <property type="molecule type" value="Genomic_DNA"/>
</dbReference>
<accession>A0A1G2BKQ4</accession>
<gene>
    <name evidence="2" type="ORF">A2927_01570</name>
</gene>
<dbReference type="Proteomes" id="UP000178849">
    <property type="component" value="Unassembled WGS sequence"/>
</dbReference>
<evidence type="ECO:0000256" key="1">
    <source>
        <dbReference type="SAM" id="Coils"/>
    </source>
</evidence>
<dbReference type="STRING" id="1798550.A2927_01570"/>
<dbReference type="AlphaFoldDB" id="A0A1G2BKQ4"/>
<name>A0A1G2BKQ4_9BACT</name>
<dbReference type="Gene3D" id="1.20.58.2140">
    <property type="match status" value="1"/>
</dbReference>
<dbReference type="GO" id="GO:0043565">
    <property type="term" value="F:sequence-specific DNA binding"/>
    <property type="evidence" value="ECO:0007669"/>
    <property type="project" value="InterPro"/>
</dbReference>
<comment type="caution">
    <text evidence="2">The sequence shown here is derived from an EMBL/GenBank/DDBJ whole genome shotgun (WGS) entry which is preliminary data.</text>
</comment>
<dbReference type="InterPro" id="IPR036081">
    <property type="entry name" value="Translin_sf"/>
</dbReference>
<dbReference type="CDD" id="cd14820">
    <property type="entry name" value="TRAX"/>
    <property type="match status" value="1"/>
</dbReference>
<proteinExistence type="predicted"/>
<dbReference type="Pfam" id="PF01997">
    <property type="entry name" value="Translin"/>
    <property type="match status" value="1"/>
</dbReference>
<protein>
    <recommendedName>
        <fullName evidence="4">Haloacid dehalogenase</fullName>
    </recommendedName>
</protein>
<dbReference type="PANTHER" id="PTHR10741">
    <property type="entry name" value="TRANSLIN AND TRANSLIN ASSOCIATED PROTEIN X"/>
    <property type="match status" value="1"/>
</dbReference>
<dbReference type="InterPro" id="IPR002848">
    <property type="entry name" value="Translin_fam"/>
</dbReference>
<sequence>MIKKSFLKKIKSDLETYQAERNRIINASRDILQASKSAIFALHRNDLKEAQKSLSVAEAEIAKLNKSYNKNNRLRFEGSYKAGLEEYVEAKTFAQFMSGKTLDQLPIASIGPEEYINGLTDLTGELVRQAVLQATKGNYKVLENYRAFTEEIVGFMLTLYLTGSSRQKFDDAKRNLKRLEQIIYEVKLRG</sequence>
<reference evidence="2 3" key="1">
    <citation type="journal article" date="2016" name="Nat. Commun.">
        <title>Thousands of microbial genomes shed light on interconnected biogeochemical processes in an aquifer system.</title>
        <authorList>
            <person name="Anantharaman K."/>
            <person name="Brown C.T."/>
            <person name="Hug L.A."/>
            <person name="Sharon I."/>
            <person name="Castelle C.J."/>
            <person name="Probst A.J."/>
            <person name="Thomas B.C."/>
            <person name="Singh A."/>
            <person name="Wilkins M.J."/>
            <person name="Karaoz U."/>
            <person name="Brodie E.L."/>
            <person name="Williams K.H."/>
            <person name="Hubbard S.S."/>
            <person name="Banfield J.F."/>
        </authorList>
    </citation>
    <scope>NUCLEOTIDE SEQUENCE [LARGE SCALE GENOMIC DNA]</scope>
</reference>
<evidence type="ECO:0008006" key="4">
    <source>
        <dbReference type="Google" id="ProtNLM"/>
    </source>
</evidence>
<dbReference type="SUPFAM" id="SSF74784">
    <property type="entry name" value="Translin"/>
    <property type="match status" value="1"/>
</dbReference>